<feature type="transmembrane region" description="Helical" evidence="2">
    <location>
        <begin position="62"/>
        <end position="87"/>
    </location>
</feature>
<feature type="transmembrane region" description="Helical" evidence="2">
    <location>
        <begin position="300"/>
        <end position="321"/>
    </location>
</feature>
<dbReference type="InterPro" id="IPR056074">
    <property type="entry name" value="DUF7657"/>
</dbReference>
<evidence type="ECO:0000313" key="5">
    <source>
        <dbReference type="EMBL" id="QJD78677.1"/>
    </source>
</evidence>
<protein>
    <recommendedName>
        <fullName evidence="7">Glycosyltransferase RgtA/B/C/D-like domain-containing protein</fullName>
    </recommendedName>
</protein>
<dbReference type="EMBL" id="CP051677">
    <property type="protein sequence ID" value="QJD78677.1"/>
    <property type="molecule type" value="Genomic_DNA"/>
</dbReference>
<evidence type="ECO:0000256" key="2">
    <source>
        <dbReference type="SAM" id="Phobius"/>
    </source>
</evidence>
<keyword evidence="2" id="KW-1133">Transmembrane helix</keyword>
<feature type="region of interest" description="Disordered" evidence="1">
    <location>
        <begin position="1"/>
        <end position="44"/>
    </location>
</feature>
<keyword evidence="6" id="KW-1185">Reference proteome</keyword>
<organism evidence="5 6">
    <name type="scientific">Spirosoma rhododendri</name>
    <dbReference type="NCBI Taxonomy" id="2728024"/>
    <lineage>
        <taxon>Bacteria</taxon>
        <taxon>Pseudomonadati</taxon>
        <taxon>Bacteroidota</taxon>
        <taxon>Cytophagia</taxon>
        <taxon>Cytophagales</taxon>
        <taxon>Cytophagaceae</taxon>
        <taxon>Spirosoma</taxon>
    </lineage>
</organism>
<dbReference type="InterPro" id="IPR056071">
    <property type="entry name" value="DUF7654"/>
</dbReference>
<feature type="transmembrane region" description="Helical" evidence="2">
    <location>
        <begin position="502"/>
        <end position="520"/>
    </location>
</feature>
<dbReference type="AlphaFoldDB" id="A0A7L5DRW0"/>
<feature type="transmembrane region" description="Helical" evidence="2">
    <location>
        <begin position="442"/>
        <end position="460"/>
    </location>
</feature>
<feature type="transmembrane region" description="Helical" evidence="2">
    <location>
        <begin position="472"/>
        <end position="490"/>
    </location>
</feature>
<feature type="transmembrane region" description="Helical" evidence="2">
    <location>
        <begin position="273"/>
        <end position="288"/>
    </location>
</feature>
<keyword evidence="2" id="KW-0812">Transmembrane</keyword>
<name>A0A7L5DRW0_9BACT</name>
<dbReference type="Pfam" id="PF24672">
    <property type="entry name" value="DUF7654"/>
    <property type="match status" value="1"/>
</dbReference>
<dbReference type="Pfam" id="PF24677">
    <property type="entry name" value="DUF7657"/>
    <property type="match status" value="1"/>
</dbReference>
<feature type="transmembrane region" description="Helical" evidence="2">
    <location>
        <begin position="574"/>
        <end position="594"/>
    </location>
</feature>
<evidence type="ECO:0000259" key="4">
    <source>
        <dbReference type="Pfam" id="PF24677"/>
    </source>
</evidence>
<gene>
    <name evidence="5" type="ORF">HH216_09745</name>
</gene>
<evidence type="ECO:0000256" key="1">
    <source>
        <dbReference type="SAM" id="MobiDB-lite"/>
    </source>
</evidence>
<keyword evidence="2" id="KW-0472">Membrane</keyword>
<evidence type="ECO:0008006" key="7">
    <source>
        <dbReference type="Google" id="ProtNLM"/>
    </source>
</evidence>
<feature type="compositionally biased region" description="Low complexity" evidence="1">
    <location>
        <begin position="25"/>
        <end position="36"/>
    </location>
</feature>
<sequence length="697" mass="78101">MSKSNKKRIAPPISRPVAAPDAGRATPSAVATSPATPVAPPFVPDQPETGFQLIRFDRRTKWYMGIVTGLFILLSLLKIHTLSVAMWNQLIPDGSDPKRGIMSGTPQAIRMDEYAVWVPNTLSNANQGYPVANESLGGEKIALLGAPAYHPLMIFKPLLWGHFFLGPEQAIAWQSNFNYFAVLLLPFLLFMLLTGNNFLLSVFGSVWLWLSSASQMWNGGCDMAVGLFSLLFVSGIYILFGKHSLLGKIGWGLLFGWTLFSALVLVYPPFQVPLGYTFLILFIAYCLRHKDQFRFDSDQWTAIGIGAGALVLVGVAFYTSYRDLKPTVEAMVNTVYPGRRSESGGTGFIANWFSEYYSWLITPQRYPKSWLNICELSHYLTFTPVIAASLLIYFVAKRRVDWMLALLALWILAQLVWIEYGWPKWLAEGTLMSMSPTRRTQVPLGVSGVILTILYLAYLTRHQLVTGAGAKALAIAGALGFVVYTAYVNLNDTEGLFRSYQLFLPVLFFTFLNVLLLINVQVKYRTALFAGAVVLYLLPNLKFNPVAVGLAPIMQHNIYKTVQEIDKKDPGKRWVVFGSQYISYLVTATGVKLLSGVKTLPARNIMHVLDPVAKRDSAYNRYAHTVYQTYIDGRDSVIIQQSFEDAYTVGMDPCSPRFKELKVKYLIFDREPQPVEVRCAKLISNMGSVKIYERTDE</sequence>
<feature type="transmembrane region" description="Helical" evidence="2">
    <location>
        <begin position="527"/>
        <end position="554"/>
    </location>
</feature>
<dbReference type="Proteomes" id="UP000501128">
    <property type="component" value="Chromosome"/>
</dbReference>
<feature type="transmembrane region" description="Helical" evidence="2">
    <location>
        <begin position="402"/>
        <end position="422"/>
    </location>
</feature>
<evidence type="ECO:0000313" key="6">
    <source>
        <dbReference type="Proteomes" id="UP000501128"/>
    </source>
</evidence>
<evidence type="ECO:0000259" key="3">
    <source>
        <dbReference type="Pfam" id="PF24672"/>
    </source>
</evidence>
<feature type="transmembrane region" description="Helical" evidence="2">
    <location>
        <begin position="376"/>
        <end position="395"/>
    </location>
</feature>
<feature type="transmembrane region" description="Helical" evidence="2">
    <location>
        <begin position="216"/>
        <end position="240"/>
    </location>
</feature>
<proteinExistence type="predicted"/>
<feature type="domain" description="DUF7657" evidence="4">
    <location>
        <begin position="61"/>
        <end position="458"/>
    </location>
</feature>
<reference evidence="5 6" key="1">
    <citation type="submission" date="2020-04" db="EMBL/GenBank/DDBJ databases">
        <title>Genome sequencing of novel species.</title>
        <authorList>
            <person name="Heo J."/>
            <person name="Kim S.-J."/>
            <person name="Kim J.-S."/>
            <person name="Hong S.-B."/>
            <person name="Kwon S.-W."/>
        </authorList>
    </citation>
    <scope>NUCLEOTIDE SEQUENCE [LARGE SCALE GENOMIC DNA]</scope>
    <source>
        <strain evidence="5 6">CJU-R4</strain>
    </source>
</reference>
<feature type="domain" description="DUF7654" evidence="3">
    <location>
        <begin position="552"/>
        <end position="693"/>
    </location>
</feature>
<dbReference type="KEGG" id="srho:HH216_09745"/>
<feature type="transmembrane region" description="Helical" evidence="2">
    <location>
        <begin position="177"/>
        <end position="210"/>
    </location>
</feature>
<dbReference type="RefSeq" id="WP_169550645.1">
    <property type="nucleotide sequence ID" value="NZ_CP051677.1"/>
</dbReference>
<accession>A0A7L5DRW0</accession>